<proteinExistence type="predicted"/>
<name>A0A7J4IY66_9ARCH</name>
<dbReference type="PROSITE" id="PS50297">
    <property type="entry name" value="ANK_REP_REGION"/>
    <property type="match status" value="2"/>
</dbReference>
<dbReference type="Proteomes" id="UP000565078">
    <property type="component" value="Unassembled WGS sequence"/>
</dbReference>
<accession>A0A7J4IY66</accession>
<feature type="repeat" description="ANK" evidence="3">
    <location>
        <begin position="73"/>
        <end position="105"/>
    </location>
</feature>
<dbReference type="PROSITE" id="PS50088">
    <property type="entry name" value="ANK_REPEAT"/>
    <property type="match status" value="3"/>
</dbReference>
<gene>
    <name evidence="4" type="ORF">HA254_00860</name>
</gene>
<dbReference type="InterPro" id="IPR002110">
    <property type="entry name" value="Ankyrin_rpt"/>
</dbReference>
<comment type="caution">
    <text evidence="4">The sequence shown here is derived from an EMBL/GenBank/DDBJ whole genome shotgun (WGS) entry which is preliminary data.</text>
</comment>
<dbReference type="EMBL" id="DUGC01000018">
    <property type="protein sequence ID" value="HIH09199.1"/>
    <property type="molecule type" value="Genomic_DNA"/>
</dbReference>
<evidence type="ECO:0000313" key="4">
    <source>
        <dbReference type="EMBL" id="HIH09199.1"/>
    </source>
</evidence>
<dbReference type="SUPFAM" id="SSF48403">
    <property type="entry name" value="Ankyrin repeat"/>
    <property type="match status" value="1"/>
</dbReference>
<evidence type="ECO:0000256" key="1">
    <source>
        <dbReference type="ARBA" id="ARBA00022737"/>
    </source>
</evidence>
<dbReference type="InterPro" id="IPR036770">
    <property type="entry name" value="Ankyrin_rpt-contain_sf"/>
</dbReference>
<evidence type="ECO:0000313" key="5">
    <source>
        <dbReference type="Proteomes" id="UP000565078"/>
    </source>
</evidence>
<organism evidence="4 5">
    <name type="scientific">Candidatus Iainarchaeum sp</name>
    <dbReference type="NCBI Taxonomy" id="3101447"/>
    <lineage>
        <taxon>Archaea</taxon>
        <taxon>Candidatus Iainarchaeota</taxon>
        <taxon>Candidatus Iainarchaeia</taxon>
        <taxon>Candidatus Iainarchaeales</taxon>
        <taxon>Candidatus Iainarchaeaceae</taxon>
        <taxon>Candidatus Iainarchaeum</taxon>
    </lineage>
</organism>
<evidence type="ECO:0000256" key="2">
    <source>
        <dbReference type="ARBA" id="ARBA00023043"/>
    </source>
</evidence>
<feature type="repeat" description="ANK" evidence="3">
    <location>
        <begin position="40"/>
        <end position="72"/>
    </location>
</feature>
<dbReference type="PANTHER" id="PTHR24126:SF14">
    <property type="entry name" value="ANK_REP_REGION DOMAIN-CONTAINING PROTEIN"/>
    <property type="match status" value="1"/>
</dbReference>
<keyword evidence="1" id="KW-0677">Repeat</keyword>
<sequence>MPVERTQVKNELFDCEARNDTKKILELLKDQEILDDRDEYGRTILMYASLKGWPDVVREIIQRGEILDTQDKNGYSALHFAAQAYKPQEARLLLEAGAAVDLQDKYGKTPLSIAVLRYKVGNDVISLLIKFGADKNKKNKAGISSVDLAGQIGCKI</sequence>
<reference evidence="5" key="1">
    <citation type="journal article" date="2020" name="bioRxiv">
        <title>A rank-normalized archaeal taxonomy based on genome phylogeny resolves widespread incomplete and uneven classifications.</title>
        <authorList>
            <person name="Rinke C."/>
            <person name="Chuvochina M."/>
            <person name="Mussig A.J."/>
            <person name="Chaumeil P.-A."/>
            <person name="Waite D.W."/>
            <person name="Whitman W.B."/>
            <person name="Parks D.H."/>
            <person name="Hugenholtz P."/>
        </authorList>
    </citation>
    <scope>NUCLEOTIDE SEQUENCE [LARGE SCALE GENOMIC DNA]</scope>
</reference>
<dbReference type="SMART" id="SM00248">
    <property type="entry name" value="ANK"/>
    <property type="match status" value="3"/>
</dbReference>
<keyword evidence="2 3" id="KW-0040">ANK repeat</keyword>
<protein>
    <submittedName>
        <fullName evidence="4">Ankyrin repeat domain-containing protein</fullName>
    </submittedName>
</protein>
<dbReference type="AlphaFoldDB" id="A0A7J4IY66"/>
<evidence type="ECO:0000256" key="3">
    <source>
        <dbReference type="PROSITE-ProRule" id="PRU00023"/>
    </source>
</evidence>
<feature type="repeat" description="ANK" evidence="3">
    <location>
        <begin position="106"/>
        <end position="140"/>
    </location>
</feature>
<dbReference type="PANTHER" id="PTHR24126">
    <property type="entry name" value="ANKYRIN REPEAT, PH AND SEC7 DOMAIN CONTAINING PROTEIN SECG-RELATED"/>
    <property type="match status" value="1"/>
</dbReference>
<dbReference type="Gene3D" id="1.25.40.20">
    <property type="entry name" value="Ankyrin repeat-containing domain"/>
    <property type="match status" value="1"/>
</dbReference>
<dbReference type="Pfam" id="PF12796">
    <property type="entry name" value="Ank_2"/>
    <property type="match status" value="1"/>
</dbReference>